<dbReference type="InterPro" id="IPR043824">
    <property type="entry name" value="DUF5801"/>
</dbReference>
<feature type="domain" description="DUF5801" evidence="2">
    <location>
        <begin position="1423"/>
        <end position="1548"/>
    </location>
</feature>
<feature type="domain" description="DUF5801" evidence="2">
    <location>
        <begin position="1286"/>
        <end position="1403"/>
    </location>
</feature>
<feature type="compositionally biased region" description="Polar residues" evidence="1">
    <location>
        <begin position="257"/>
        <end position="269"/>
    </location>
</feature>
<dbReference type="RefSeq" id="WP_119892223.1">
    <property type="nucleotide sequence ID" value="NZ_CP032419.1"/>
</dbReference>
<dbReference type="Proteomes" id="UP000265560">
    <property type="component" value="Chromosome"/>
</dbReference>
<dbReference type="KEGG" id="pcav:D3880_03950"/>
<feature type="domain" description="DUF5801" evidence="2">
    <location>
        <begin position="1088"/>
        <end position="1218"/>
    </location>
</feature>
<evidence type="ECO:0000259" key="2">
    <source>
        <dbReference type="Pfam" id="PF19116"/>
    </source>
</evidence>
<organism evidence="3 4">
    <name type="scientific">Pseudomonas cavernae</name>
    <dbReference type="NCBI Taxonomy" id="2320867"/>
    <lineage>
        <taxon>Bacteria</taxon>
        <taxon>Pseudomonadati</taxon>
        <taxon>Pseudomonadota</taxon>
        <taxon>Gammaproteobacteria</taxon>
        <taxon>Pseudomonadales</taxon>
        <taxon>Pseudomonadaceae</taxon>
        <taxon>Pseudomonas</taxon>
    </lineage>
</organism>
<evidence type="ECO:0000313" key="3">
    <source>
        <dbReference type="EMBL" id="AYC31598.1"/>
    </source>
</evidence>
<gene>
    <name evidence="3" type="ORF">D3880_03950</name>
</gene>
<sequence>MAITITGTLIIDETLGTQNATAGGSDLTGNDVAHGLGFLNTGVSAFDTLLGAVVLHDLTGINATVSVSNGTSTDPDGSSMLSGFGADVTDLAFTNSTGGPLLGEEALSAPGVPLLTVDGTKIFLYSYTGADLGIDENNVVFGRKANADGSANPTGDVVFAAYLQPTDASGAVQTSDLNAVGSKVWLVQYEEIKHPDTTNPDDALSLFNLHVTVSNRSDFSLQGAPSGQNLFLMYGDGTPNATDAVIIVTGKNPINQSSDPSAITSGDTVNTGQGGGPTTLGTNNQSIVEGSGLYFTFAKGANTNFTVPNLDQNEADVEANIAFTSLYESNGASFSVVQSASGDKSTLEISAYTTPFNPGTAFIDNLHNNTAVAVTKVTITTQPSGHGKNAVPGETLVFDKGVIGTTPTTLSGITVTFSVADTVVIKGLEADDLIAYNTAGPHSRVLIDNIGSTDTNFDAPFDIGGFALVNSNVTPNQFSALTFHDDGPTAQIARTADNAVLDESLGVDANDANAEDDDVPPATDPFAGSYGAPIGAVAGVNLADTTTATGTDVVGATTAVTLSIVNGNGSDSGLDTTDGTQINLWKEANGDVTGRAGNASATVIFAIRIDNDGKVAVAQYDSIKHPDFPNNYDEELDLTGKLDAVVTVTDGDGDVATHNIGIGDGINFQDDGPTAQIARTADNAVLDESLGLDANDANAEDDDVPPATDPFAGTYGAPIGAVAGVNLADTTTSTGEDDEGATTAVTLSIVNGNGSDSGLDTTDGTQINLWKEANGDVTGRAGNAGATVIFAIRIDNDGKVSVAQYDSIKHPNFPNNYDEELDLTGKLDAVVTVTDGDGDVATHNIGIGDGINFQDDGPTAQIARTADNAVLDESLGLDANDANAEDDDVPPATDPFGGTYGTPIGAVAGVNLADTTTSTGEDDEGATTAVTLSIVNGNGSDSGLDTTDGTQINLWKEANGDVTGRAGNASATVIFAIRIDNDGKVAVAQYDSIKHPNFPNNYDEELDLTGKLDAVVTVTDGDGDVATHNIGIGDGINFQDDGPTAQIARTADNAVLDESLGLDANDANAEDDDVPPATDPFAGTYGAPIGAVAGVNLADTTTSTGEDDEGATTAVTLSIVNGNGSDSGLDTTDGTQINLWKEANGDVTGRAGNASATVIFAIRIDNDGKVAVAQYDSIKHPDFPNNYDEELDLTGKLDAVVTVTDGDGDVATHNIGIGDGINFQDDGPTAQIARTADNAVLDESLGLDANDANAEDDDVPPATDPFGGTYGTPIGAVAGVNLADTTTSTGEDDEGATTAVTLSIVNGNGSDSGLDTTDGTQINLWKEANGDVTGRAGNASATVIFAIRIDNDGKVAVAQYDSIKHPDFPNNYDEELDLTGKLDAVVTVTDGDGDVATHNIGIGDGINFQDDGPTVSANNTVLLDDDALTGGNPGGSNDDANSANLSGILGHAFGEDDEGAAVAYRTNGAPTGFSYELSGTSLLVKQTQNGVLTTVLTLTLVPGTGAYTVAQDNPILHAAGLTENNQAFTITYRVTDGDGDTADGTLSINVDDDTPVVTAKSSLVYANTSNEPPVTDVGGTGVFAYSIGADKHVAPYSDPAGLTPNSDFLSVALTGVTVGANVITNTSVSWASETDSQAVFNVGFTYVSNNPAQGATTNATGTLTFDKAADTYTLKLDQEIESFSILNTSTPGNPLQGYALNSAATVGSNPPVSVMTLASNFFVQFEGFGVINGTPQTFAYDSVAGLFSNDRRYVTVSSASIGAASDTLQSDEVIDLDFYTENPKGFATSADPDNPVNPRATSKAIFIEFTQAGPGAGKDMLVVLKLVDDLGNTINRTFIVGNSTGNDDVFNANLPAYGFVAKAQNGIVVFESNDYNFGTENYSIQGAQVVTSTQGVSGTGYQLNGAIDNPATPGSEGATANAQIAFGGATTEGNNEPIKIVNIGFVTSTTPDAHLTFDVVLTDADGDATATQTLDVTIVGGDGVTASANADTFVIGDTDVDGLLSMVMTVIDGGFASGIDKFDFTAAGSGTNYTEVLAPATNLAAFTAAADAALDGTTDYYFGVVGGDGYLAQDADGAGITNIIQLVGVIDMASTDIV</sequence>
<accession>A0A385Z128</accession>
<name>A0A385Z128_9PSED</name>
<feature type="domain" description="DUF5801" evidence="2">
    <location>
        <begin position="916"/>
        <end position="1033"/>
    </location>
</feature>
<dbReference type="OrthoDB" id="6724689at2"/>
<protein>
    <recommendedName>
        <fullName evidence="2">DUF5801 domain-containing protein</fullName>
    </recommendedName>
</protein>
<feature type="region of interest" description="Disordered" evidence="1">
    <location>
        <begin position="257"/>
        <end position="280"/>
    </location>
</feature>
<dbReference type="Pfam" id="PF19116">
    <property type="entry name" value="DUF5801"/>
    <property type="match status" value="6"/>
</dbReference>
<dbReference type="EMBL" id="CP032419">
    <property type="protein sequence ID" value="AYC31598.1"/>
    <property type="molecule type" value="Genomic_DNA"/>
</dbReference>
<reference evidence="4" key="1">
    <citation type="submission" date="2018-09" db="EMBL/GenBank/DDBJ databases">
        <authorList>
            <person name="Zhu H."/>
        </authorList>
    </citation>
    <scope>NUCLEOTIDE SEQUENCE [LARGE SCALE GENOMIC DNA]</scope>
    <source>
        <strain evidence="4">K2W31S-8</strain>
    </source>
</reference>
<keyword evidence="4" id="KW-1185">Reference proteome</keyword>
<feature type="domain" description="DUF5801" evidence="2">
    <location>
        <begin position="718"/>
        <end position="848"/>
    </location>
</feature>
<evidence type="ECO:0000256" key="1">
    <source>
        <dbReference type="SAM" id="MobiDB-lite"/>
    </source>
</evidence>
<feature type="domain" description="DUF5801" evidence="2">
    <location>
        <begin position="533"/>
        <end position="663"/>
    </location>
</feature>
<evidence type="ECO:0000313" key="4">
    <source>
        <dbReference type="Proteomes" id="UP000265560"/>
    </source>
</evidence>
<proteinExistence type="predicted"/>